<proteinExistence type="predicted"/>
<sequence length="364" mass="40095">MPATMQIVSTAWIDASLEEFELSVGLGLHAEHGRASAAAPLRVLVLDGFAKVTPAYAAHLAAGHVLVEDATSLVAAWRARLPHLGQRLNRYETLCFLRWPVLREALAGAPFLHIDLDLFLQPSFASITAALAGRSGTLGSPCFMAMSDTGWLDTWCAEIEAFDHDPEATQARLQWPGTPSRRQIGSDQNLLGALLRARILTRGDLGSLFQDYAAFDNPLMPRFHGAAAPIVATRADGIDRFGGRPVLYWHMQNNFAQFAGQFLMVEQHLRTRPDSPALRLQNAFAQRFPTPETIAFGALRAAIRREHRRQIATGALTLEAILGLVARAPTDFLARAVATRHFALRGEGREMFTAERWWEPGLFA</sequence>
<gene>
    <name evidence="1" type="ORF">GCM10011320_04620</name>
</gene>
<protein>
    <submittedName>
        <fullName evidence="1">Uncharacterized protein</fullName>
    </submittedName>
</protein>
<reference evidence="1" key="2">
    <citation type="submission" date="2020-09" db="EMBL/GenBank/DDBJ databases">
        <authorList>
            <person name="Sun Q."/>
            <person name="Zhou Y."/>
        </authorList>
    </citation>
    <scope>NUCLEOTIDE SEQUENCE</scope>
    <source>
        <strain evidence="1">CGMCC 1.3617</strain>
    </source>
</reference>
<accession>A0A917K6J1</accession>
<evidence type="ECO:0000313" key="1">
    <source>
        <dbReference type="EMBL" id="GGJ00889.1"/>
    </source>
</evidence>
<name>A0A917K6J1_9PROT</name>
<reference evidence="1" key="1">
    <citation type="journal article" date="2014" name="Int. J. Syst. Evol. Microbiol.">
        <title>Complete genome sequence of Corynebacterium casei LMG S-19264T (=DSM 44701T), isolated from a smear-ripened cheese.</title>
        <authorList>
            <consortium name="US DOE Joint Genome Institute (JGI-PGF)"/>
            <person name="Walter F."/>
            <person name="Albersmeier A."/>
            <person name="Kalinowski J."/>
            <person name="Ruckert C."/>
        </authorList>
    </citation>
    <scope>NUCLEOTIDE SEQUENCE</scope>
    <source>
        <strain evidence="1">CGMCC 1.3617</strain>
    </source>
</reference>
<evidence type="ECO:0000313" key="2">
    <source>
        <dbReference type="Proteomes" id="UP000661507"/>
    </source>
</evidence>
<dbReference type="Proteomes" id="UP000661507">
    <property type="component" value="Unassembled WGS sequence"/>
</dbReference>
<dbReference type="RefSeq" id="WP_229681034.1">
    <property type="nucleotide sequence ID" value="NZ_BMKW01000001.1"/>
</dbReference>
<keyword evidence="2" id="KW-1185">Reference proteome</keyword>
<comment type="caution">
    <text evidence="1">The sequence shown here is derived from an EMBL/GenBank/DDBJ whole genome shotgun (WGS) entry which is preliminary data.</text>
</comment>
<organism evidence="1 2">
    <name type="scientific">Neoroseomonas lacus</name>
    <dbReference type="NCBI Taxonomy" id="287609"/>
    <lineage>
        <taxon>Bacteria</taxon>
        <taxon>Pseudomonadati</taxon>
        <taxon>Pseudomonadota</taxon>
        <taxon>Alphaproteobacteria</taxon>
        <taxon>Acetobacterales</taxon>
        <taxon>Acetobacteraceae</taxon>
        <taxon>Neoroseomonas</taxon>
    </lineage>
</organism>
<dbReference type="EMBL" id="BMKW01000001">
    <property type="protein sequence ID" value="GGJ00889.1"/>
    <property type="molecule type" value="Genomic_DNA"/>
</dbReference>
<dbReference type="AlphaFoldDB" id="A0A917K6J1"/>